<keyword evidence="10" id="KW-0378">Hydrolase</keyword>
<keyword evidence="13" id="KW-0809">Transit peptide</keyword>
<dbReference type="InterPro" id="IPR011990">
    <property type="entry name" value="TPR-like_helical_dom_sf"/>
</dbReference>
<protein>
    <recommendedName>
        <fullName evidence="5">ribonuclease P</fullName>
        <ecNumber evidence="5">3.1.26.5</ecNumber>
    </recommendedName>
</protein>
<proteinExistence type="inferred from homology"/>
<dbReference type="EC" id="3.1.26.5" evidence="5"/>
<dbReference type="AlphaFoldDB" id="A0A1U8H1D7"/>
<dbReference type="InterPro" id="IPR033443">
    <property type="entry name" value="PROP1-like_PPR_dom"/>
</dbReference>
<dbReference type="SMR" id="A0A1U8H1D7"/>
<dbReference type="KEGG" id="cann:107872796"/>
<comment type="similarity">
    <text evidence="4">Belongs to the PPR family. P subfamily.</text>
</comment>
<reference evidence="20 21" key="2">
    <citation type="journal article" date="2017" name="Genome Biol.">
        <title>New reference genome sequences of hot pepper reveal the massive evolution of plant disease-resistance genes by retroduplication.</title>
        <authorList>
            <person name="Kim S."/>
            <person name="Park J."/>
            <person name="Yeom S.I."/>
            <person name="Kim Y.M."/>
            <person name="Seo E."/>
            <person name="Kim K.T."/>
            <person name="Kim M.S."/>
            <person name="Lee J.M."/>
            <person name="Cheong K."/>
            <person name="Shin H.S."/>
            <person name="Kim S.B."/>
            <person name="Han K."/>
            <person name="Lee J."/>
            <person name="Park M."/>
            <person name="Lee H.A."/>
            <person name="Lee H.Y."/>
            <person name="Lee Y."/>
            <person name="Oh S."/>
            <person name="Lee J.H."/>
            <person name="Choi E."/>
            <person name="Choi E."/>
            <person name="Lee S.E."/>
            <person name="Jeon J."/>
            <person name="Kim H."/>
            <person name="Choi G."/>
            <person name="Song H."/>
            <person name="Lee J."/>
            <person name="Lee S.C."/>
            <person name="Kwon J.K."/>
            <person name="Lee H.Y."/>
            <person name="Koo N."/>
            <person name="Hong Y."/>
            <person name="Kim R.W."/>
            <person name="Kang W.H."/>
            <person name="Huh J.H."/>
            <person name="Kang B.C."/>
            <person name="Yang T.J."/>
            <person name="Lee Y.H."/>
            <person name="Bennetzen J.L."/>
            <person name="Choi D."/>
        </authorList>
    </citation>
    <scope>NUCLEOTIDE SEQUENCE [LARGE SCALE GENOMIC DNA]</scope>
    <source>
        <strain evidence="21">cv. CM334</strain>
    </source>
</reference>
<evidence type="ECO:0000256" key="8">
    <source>
        <dbReference type="ARBA" id="ARBA00022723"/>
    </source>
</evidence>
<evidence type="ECO:0000259" key="18">
    <source>
        <dbReference type="Pfam" id="PF16953"/>
    </source>
</evidence>
<dbReference type="Gene3D" id="1.25.40.10">
    <property type="entry name" value="Tetratricopeptide repeat domain"/>
    <property type="match status" value="1"/>
</dbReference>
<evidence type="ECO:0000259" key="19">
    <source>
        <dbReference type="Pfam" id="PF17177"/>
    </source>
</evidence>
<dbReference type="GO" id="GO:0046872">
    <property type="term" value="F:metal ion binding"/>
    <property type="evidence" value="ECO:0007669"/>
    <property type="project" value="UniProtKB-KW"/>
</dbReference>
<dbReference type="Pfam" id="PF16953">
    <property type="entry name" value="PRORP"/>
    <property type="match status" value="1"/>
</dbReference>
<organism evidence="20 21">
    <name type="scientific">Capsicum annuum</name>
    <name type="common">Capsicum pepper</name>
    <dbReference type="NCBI Taxonomy" id="4072"/>
    <lineage>
        <taxon>Eukaryota</taxon>
        <taxon>Viridiplantae</taxon>
        <taxon>Streptophyta</taxon>
        <taxon>Embryophyta</taxon>
        <taxon>Tracheophyta</taxon>
        <taxon>Spermatophyta</taxon>
        <taxon>Magnoliopsida</taxon>
        <taxon>eudicotyledons</taxon>
        <taxon>Gunneridae</taxon>
        <taxon>Pentapetalae</taxon>
        <taxon>asterids</taxon>
        <taxon>lamiids</taxon>
        <taxon>Solanales</taxon>
        <taxon>Solanaceae</taxon>
        <taxon>Solanoideae</taxon>
        <taxon>Capsiceae</taxon>
        <taxon>Capsicum</taxon>
    </lineage>
</organism>
<sequence length="586" mass="65521">MLIRRMGNFSLSLPNKTPPFSSLFTITPSPFHLPLAQIQFLNPIHTKKFPHTNQARCAKASAMRGVQGRDGQRESVIQKTHLSTSSAFLQEPNKKTTPSNRSAKKARRDAPESVLRHQLDQCSKHGDLQEALRLYEEAKLNNVSLNVHHYNVLLYLCSGSGSEGFGIEKGFEIFKQMGANGVAPNEATFTSVARLAVAKQDPEMAFDLVKKMKGFGVPPKLRSYGPALFGFCDKGMADKAYEVDVHMGESGVVAEEAELSALLKVSSLSKREEKVYEMMHRLRASVRQVCEETAGIIEDWFKSESAADVGVQNWDVGKVKEGVVKGGGGWHGQGWLGKGKWNVVRAEMDSSGVCRSCGEKLVCIDIDPKETENFANSLAKLACEREVKANFVQFQDWLQRHGPFDAVVDGANVGLISQRNFNFSQLRCVVNKLQQMSESKKLPLVILHKNRTTGGPAQHPNNKKLLESWKKAGALYATPHGSNDDWYWLYAAVSSKGLLLTNDEMRDHLFQLLGTSFFPRWKEKHQIRMIASRDDGLKLHMPPPYSIVIQESEQGCWHVPTLTGDDLEIPRQWVCATRRKALRSIF</sequence>
<evidence type="ECO:0000256" key="6">
    <source>
        <dbReference type="ARBA" id="ARBA00022694"/>
    </source>
</evidence>
<dbReference type="GO" id="GO:0001682">
    <property type="term" value="P:tRNA 5'-leader removal"/>
    <property type="evidence" value="ECO:0000318"/>
    <property type="project" value="GO_Central"/>
</dbReference>
<evidence type="ECO:0000256" key="15">
    <source>
        <dbReference type="ARBA" id="ARBA00023211"/>
    </source>
</evidence>
<feature type="domain" description="PRORP" evidence="18">
    <location>
        <begin position="348"/>
        <end position="575"/>
    </location>
</feature>
<evidence type="ECO:0000256" key="5">
    <source>
        <dbReference type="ARBA" id="ARBA00012179"/>
    </source>
</evidence>
<dbReference type="InterPro" id="IPR031595">
    <property type="entry name" value="PRORP_C"/>
</dbReference>
<evidence type="ECO:0000256" key="12">
    <source>
        <dbReference type="ARBA" id="ARBA00022842"/>
    </source>
</evidence>
<evidence type="ECO:0000313" key="20">
    <source>
        <dbReference type="EMBL" id="PHT79120.1"/>
    </source>
</evidence>
<dbReference type="PROSITE" id="PS51375">
    <property type="entry name" value="PPR"/>
    <property type="match status" value="1"/>
</dbReference>
<keyword evidence="15" id="KW-0464">Manganese</keyword>
<dbReference type="EMBL" id="AYRZ02000006">
    <property type="protein sequence ID" value="PHT79120.1"/>
    <property type="molecule type" value="Genomic_DNA"/>
</dbReference>
<dbReference type="Proteomes" id="UP000222542">
    <property type="component" value="Unassembled WGS sequence"/>
</dbReference>
<dbReference type="OMA" id="CIDINPV"/>
<dbReference type="GO" id="GO:0004526">
    <property type="term" value="F:ribonuclease P activity"/>
    <property type="evidence" value="ECO:0000318"/>
    <property type="project" value="GO_Central"/>
</dbReference>
<keyword evidence="21" id="KW-1185">Reference proteome</keyword>
<evidence type="ECO:0000256" key="16">
    <source>
        <dbReference type="PROSITE-ProRule" id="PRU00708"/>
    </source>
</evidence>
<dbReference type="Gramene" id="PHT79120">
    <property type="protein sequence ID" value="PHT79120"/>
    <property type="gene ID" value="T459_17172"/>
</dbReference>
<dbReference type="STRING" id="4072.A0A1U8H1D7"/>
<dbReference type="GO" id="GO:0005739">
    <property type="term" value="C:mitochondrion"/>
    <property type="evidence" value="ECO:0007669"/>
    <property type="project" value="UniProtKB-SubCell"/>
</dbReference>
<evidence type="ECO:0000256" key="7">
    <source>
        <dbReference type="ARBA" id="ARBA00022722"/>
    </source>
</evidence>
<dbReference type="FunFam" id="3.40.50.11980:FF:000002">
    <property type="entry name" value="Proteinaceous RNase P 2"/>
    <property type="match status" value="1"/>
</dbReference>
<feature type="domain" description="PROP1-like PPR" evidence="19">
    <location>
        <begin position="104"/>
        <end position="307"/>
    </location>
</feature>
<evidence type="ECO:0000256" key="14">
    <source>
        <dbReference type="ARBA" id="ARBA00023128"/>
    </source>
</evidence>
<accession>A0A1U8H1D7</accession>
<name>A0A1U8H1D7_CAPAN</name>
<comment type="caution">
    <text evidence="20">The sequence shown here is derived from an EMBL/GenBank/DDBJ whole genome shotgun (WGS) entry which is preliminary data.</text>
</comment>
<dbReference type="PANTHER" id="PTHR13547">
    <property type="match status" value="1"/>
</dbReference>
<keyword evidence="9" id="KW-0677">Repeat</keyword>
<keyword evidence="7" id="KW-0540">Nuclease</keyword>
<gene>
    <name evidence="20" type="ORF">T459_17172</name>
</gene>
<dbReference type="Pfam" id="PF17177">
    <property type="entry name" value="PPR_long"/>
    <property type="match status" value="1"/>
</dbReference>
<evidence type="ECO:0000256" key="13">
    <source>
        <dbReference type="ARBA" id="ARBA00022946"/>
    </source>
</evidence>
<keyword evidence="8" id="KW-0479">Metal-binding</keyword>
<reference evidence="20 21" key="1">
    <citation type="journal article" date="2014" name="Nat. Genet.">
        <title>Genome sequence of the hot pepper provides insights into the evolution of pungency in Capsicum species.</title>
        <authorList>
            <person name="Kim S."/>
            <person name="Park M."/>
            <person name="Yeom S.I."/>
            <person name="Kim Y.M."/>
            <person name="Lee J.M."/>
            <person name="Lee H.A."/>
            <person name="Seo E."/>
            <person name="Choi J."/>
            <person name="Cheong K."/>
            <person name="Kim K.T."/>
            <person name="Jung K."/>
            <person name="Lee G.W."/>
            <person name="Oh S.K."/>
            <person name="Bae C."/>
            <person name="Kim S.B."/>
            <person name="Lee H.Y."/>
            <person name="Kim S.Y."/>
            <person name="Kim M.S."/>
            <person name="Kang B.C."/>
            <person name="Jo Y.D."/>
            <person name="Yang H.B."/>
            <person name="Jeong H.J."/>
            <person name="Kang W.H."/>
            <person name="Kwon J.K."/>
            <person name="Shin C."/>
            <person name="Lim J.Y."/>
            <person name="Park J.H."/>
            <person name="Huh J.H."/>
            <person name="Kim J.S."/>
            <person name="Kim B.D."/>
            <person name="Cohen O."/>
            <person name="Paran I."/>
            <person name="Suh M.C."/>
            <person name="Lee S.B."/>
            <person name="Kim Y.K."/>
            <person name="Shin Y."/>
            <person name="Noh S.J."/>
            <person name="Park J."/>
            <person name="Seo Y.S."/>
            <person name="Kwon S.Y."/>
            <person name="Kim H.A."/>
            <person name="Park J.M."/>
            <person name="Kim H.J."/>
            <person name="Choi S.B."/>
            <person name="Bosland P.W."/>
            <person name="Reeves G."/>
            <person name="Jo S.H."/>
            <person name="Lee B.W."/>
            <person name="Cho H.T."/>
            <person name="Choi H.S."/>
            <person name="Lee M.S."/>
            <person name="Yu Y."/>
            <person name="Do Choi Y."/>
            <person name="Park B.S."/>
            <person name="van Deynze A."/>
            <person name="Ashrafi H."/>
            <person name="Hill T."/>
            <person name="Kim W.T."/>
            <person name="Pai H.S."/>
            <person name="Ahn H.K."/>
            <person name="Yeam I."/>
            <person name="Giovannoni J.J."/>
            <person name="Rose J.K."/>
            <person name="Sorensen I."/>
            <person name="Lee S.J."/>
            <person name="Kim R.W."/>
            <person name="Choi I.Y."/>
            <person name="Choi B.S."/>
            <person name="Lim J.S."/>
            <person name="Lee Y.H."/>
            <person name="Choi D."/>
        </authorList>
    </citation>
    <scope>NUCLEOTIDE SEQUENCE [LARGE SCALE GENOMIC DNA]</scope>
    <source>
        <strain evidence="21">cv. CM334</strain>
    </source>
</reference>
<evidence type="ECO:0000256" key="11">
    <source>
        <dbReference type="ARBA" id="ARBA00022833"/>
    </source>
</evidence>
<evidence type="ECO:0000313" key="21">
    <source>
        <dbReference type="Proteomes" id="UP000222542"/>
    </source>
</evidence>
<dbReference type="InterPro" id="IPR002885">
    <property type="entry name" value="PPR_rpt"/>
</dbReference>
<dbReference type="Gene3D" id="3.40.50.11980">
    <property type="match status" value="1"/>
</dbReference>
<feature type="region of interest" description="Disordered" evidence="17">
    <location>
        <begin position="82"/>
        <end position="114"/>
    </location>
</feature>
<evidence type="ECO:0000256" key="9">
    <source>
        <dbReference type="ARBA" id="ARBA00022737"/>
    </source>
</evidence>
<dbReference type="OrthoDB" id="46913at2759"/>
<evidence type="ECO:0000256" key="1">
    <source>
        <dbReference type="ARBA" id="ARBA00000928"/>
    </source>
</evidence>
<keyword evidence="6" id="KW-0819">tRNA processing</keyword>
<keyword evidence="11" id="KW-0862">Zinc</keyword>
<comment type="subcellular location">
    <subcellularLocation>
        <location evidence="3">Mitochondrion</location>
    </subcellularLocation>
</comment>
<evidence type="ECO:0000256" key="10">
    <source>
        <dbReference type="ARBA" id="ARBA00022801"/>
    </source>
</evidence>
<comment type="catalytic activity">
    <reaction evidence="1">
        <text>Endonucleolytic cleavage of RNA, removing 5'-extranucleotides from tRNA precursor.</text>
        <dbReference type="EC" id="3.1.26.5"/>
    </reaction>
</comment>
<evidence type="ECO:0000256" key="3">
    <source>
        <dbReference type="ARBA" id="ARBA00004173"/>
    </source>
</evidence>
<keyword evidence="14" id="KW-0496">Mitochondrion</keyword>
<dbReference type="PANTHER" id="PTHR13547:SF1">
    <property type="entry name" value="MITOCHONDRIAL RIBONUCLEASE P CATALYTIC SUBUNIT"/>
    <property type="match status" value="1"/>
</dbReference>
<evidence type="ECO:0000256" key="17">
    <source>
        <dbReference type="SAM" id="MobiDB-lite"/>
    </source>
</evidence>
<keyword evidence="12" id="KW-0460">Magnesium</keyword>
<comment type="cofactor">
    <cofactor evidence="2">
        <name>Mg(2+)</name>
        <dbReference type="ChEBI" id="CHEBI:18420"/>
    </cofactor>
</comment>
<feature type="repeat" description="PPR" evidence="16">
    <location>
        <begin position="185"/>
        <end position="219"/>
    </location>
</feature>
<evidence type="ECO:0000256" key="4">
    <source>
        <dbReference type="ARBA" id="ARBA00007626"/>
    </source>
</evidence>
<evidence type="ECO:0000256" key="2">
    <source>
        <dbReference type="ARBA" id="ARBA00001946"/>
    </source>
</evidence>
<dbReference type="FunFam" id="1.25.40.10:FF:000339">
    <property type="entry name" value="Proteinaceous RNase P 1, chloroplastic/mitochondrial"/>
    <property type="match status" value="1"/>
</dbReference>